<dbReference type="AlphaFoldDB" id="A0A1W0WCV4"/>
<proteinExistence type="predicted"/>
<gene>
    <name evidence="2" type="ORF">BV898_12712</name>
</gene>
<feature type="region of interest" description="Disordered" evidence="1">
    <location>
        <begin position="726"/>
        <end position="768"/>
    </location>
</feature>
<dbReference type="InterPro" id="IPR018490">
    <property type="entry name" value="cNMP-bd_dom_sf"/>
</dbReference>
<keyword evidence="3" id="KW-1185">Reference proteome</keyword>
<protein>
    <submittedName>
        <fullName evidence="2">Sodium/hydrogen exchanger 10</fullName>
    </submittedName>
</protein>
<evidence type="ECO:0000256" key="1">
    <source>
        <dbReference type="SAM" id="MobiDB-lite"/>
    </source>
</evidence>
<accession>A0A1W0WCV4</accession>
<sequence>MPMSEMITMHMALKQILLTRRQKLDALKTDRYLADADWQRVDDLTKVEGKRYGIEDQGESSLWTTHYVTREVSCPSCEGEVQLEPLPNELIEMESIARLRLVNAKKTSYWRQYEEGTLSQSGIKHLDDLSSTVLSSDKGGVIDANDVKHCLHNEMWTIFKKKIARLQYWIEHRRSAIWTLPEAEWRRPAFRICTSATFKYFIFVVIVANLAETITDWIVTGPTNDAASYNYYISNSHVYFLSMSIVFTVIYTSEAVLKPLVPKMLLFLDQRINAHLFVAYDIAKAFMVAQEECSMMVPTVIGYKPLAAKFKNQADNDCRAVLKEIGLLNEKRPDVAAAVKTRQAIRSILNHLHKSVEQMRSQGILDVHEVEHLQTTIEARLKKLHHFPHSIAIVCSFDRLWNVPWINDSQEAFDVMKLLFEERTYEISSQFMTADSEPDGVYFLISGVVSLTYQRVYLDNPELGEIYNSDNLKTGVDDSSISSDGPRLDYVLPGGLMNEQSLALAFPRRSHAVSDTVVSLLYLNAELFFGAMARLPSLEARFWRKVASSVAMNILIKLGSGTDSTYEADKLRLARAAVRLVRPGVRVVGLDEFEDVFLIIGTLTDVTTTEKNALIGPRKISAVYRELEVSQGRAAILNKARVYTEGLSSQVEPTGQIIYPEYAVLFLVPPGTRDLSMINVHDSETNVMERPALDRGAVHDFVKSALTEKMGRAPTDAQMPSVLLQASPPTSVRSQIESHEVSPQPGASQMMSSHSGALSDPSGQQAARRDSNVGLLMQFGRNRQRDNSQAMFDILANQRPSDPAKITGTARANRISVSEAPGELKPREVKEDESPQRRGE</sequence>
<feature type="compositionally biased region" description="Basic and acidic residues" evidence="1">
    <location>
        <begin position="822"/>
        <end position="840"/>
    </location>
</feature>
<dbReference type="Proteomes" id="UP000192578">
    <property type="component" value="Unassembled WGS sequence"/>
</dbReference>
<dbReference type="SUPFAM" id="SSF51206">
    <property type="entry name" value="cAMP-binding domain-like"/>
    <property type="match status" value="1"/>
</dbReference>
<evidence type="ECO:0000313" key="2">
    <source>
        <dbReference type="EMBL" id="OQV13055.1"/>
    </source>
</evidence>
<name>A0A1W0WCV4_HYPEX</name>
<dbReference type="InterPro" id="IPR014710">
    <property type="entry name" value="RmlC-like_jellyroll"/>
</dbReference>
<dbReference type="OrthoDB" id="441412at2759"/>
<dbReference type="EMBL" id="MTYJ01000131">
    <property type="protein sequence ID" value="OQV13055.1"/>
    <property type="molecule type" value="Genomic_DNA"/>
</dbReference>
<evidence type="ECO:0000313" key="3">
    <source>
        <dbReference type="Proteomes" id="UP000192578"/>
    </source>
</evidence>
<comment type="caution">
    <text evidence="2">The sequence shown here is derived from an EMBL/GenBank/DDBJ whole genome shotgun (WGS) entry which is preliminary data.</text>
</comment>
<feature type="region of interest" description="Disordered" evidence="1">
    <location>
        <begin position="796"/>
        <end position="840"/>
    </location>
</feature>
<organism evidence="2 3">
    <name type="scientific">Hypsibius exemplaris</name>
    <name type="common">Freshwater tardigrade</name>
    <dbReference type="NCBI Taxonomy" id="2072580"/>
    <lineage>
        <taxon>Eukaryota</taxon>
        <taxon>Metazoa</taxon>
        <taxon>Ecdysozoa</taxon>
        <taxon>Tardigrada</taxon>
        <taxon>Eutardigrada</taxon>
        <taxon>Parachela</taxon>
        <taxon>Hypsibioidea</taxon>
        <taxon>Hypsibiidae</taxon>
        <taxon>Hypsibius</taxon>
    </lineage>
</organism>
<dbReference type="Gene3D" id="2.60.120.10">
    <property type="entry name" value="Jelly Rolls"/>
    <property type="match status" value="1"/>
</dbReference>
<reference evidence="3" key="1">
    <citation type="submission" date="2017-01" db="EMBL/GenBank/DDBJ databases">
        <title>Comparative genomics of anhydrobiosis in the tardigrade Hypsibius dujardini.</title>
        <authorList>
            <person name="Yoshida Y."/>
            <person name="Koutsovoulos G."/>
            <person name="Laetsch D."/>
            <person name="Stevens L."/>
            <person name="Kumar S."/>
            <person name="Horikawa D."/>
            <person name="Ishino K."/>
            <person name="Komine S."/>
            <person name="Tomita M."/>
            <person name="Blaxter M."/>
            <person name="Arakawa K."/>
        </authorList>
    </citation>
    <scope>NUCLEOTIDE SEQUENCE [LARGE SCALE GENOMIC DNA]</scope>
    <source>
        <strain evidence="3">Z151</strain>
    </source>
</reference>
<feature type="compositionally biased region" description="Polar residues" evidence="1">
    <location>
        <begin position="745"/>
        <end position="765"/>
    </location>
</feature>